<keyword evidence="2" id="KW-0732">Signal</keyword>
<accession>A0A1Y1XGD7</accession>
<dbReference type="Gene3D" id="3.40.50.1820">
    <property type="entry name" value="alpha/beta hydrolase"/>
    <property type="match status" value="1"/>
</dbReference>
<feature type="chain" id="PRO_5013367780" evidence="2">
    <location>
        <begin position="21"/>
        <end position="319"/>
    </location>
</feature>
<dbReference type="InterPro" id="IPR029058">
    <property type="entry name" value="AB_hydrolase_fold"/>
</dbReference>
<dbReference type="GO" id="GO:0004061">
    <property type="term" value="F:arylformamidase activity"/>
    <property type="evidence" value="ECO:0007669"/>
    <property type="project" value="TreeGrafter"/>
</dbReference>
<dbReference type="OrthoDB" id="6495301at2759"/>
<keyword evidence="5" id="KW-1185">Reference proteome</keyword>
<dbReference type="EMBL" id="MCFG01000045">
    <property type="protein sequence ID" value="ORX84828.1"/>
    <property type="molecule type" value="Genomic_DNA"/>
</dbReference>
<evidence type="ECO:0000256" key="2">
    <source>
        <dbReference type="SAM" id="SignalP"/>
    </source>
</evidence>
<dbReference type="PANTHER" id="PTHR48081:SF33">
    <property type="entry name" value="KYNURENINE FORMAMIDASE"/>
    <property type="match status" value="1"/>
</dbReference>
<organism evidence="4 5">
    <name type="scientific">Anaeromyces robustus</name>
    <dbReference type="NCBI Taxonomy" id="1754192"/>
    <lineage>
        <taxon>Eukaryota</taxon>
        <taxon>Fungi</taxon>
        <taxon>Fungi incertae sedis</taxon>
        <taxon>Chytridiomycota</taxon>
        <taxon>Chytridiomycota incertae sedis</taxon>
        <taxon>Neocallimastigomycetes</taxon>
        <taxon>Neocallimastigales</taxon>
        <taxon>Neocallimastigaceae</taxon>
        <taxon>Anaeromyces</taxon>
    </lineage>
</organism>
<name>A0A1Y1XGD7_9FUNG</name>
<dbReference type="InterPro" id="IPR050300">
    <property type="entry name" value="GDXG_lipolytic_enzyme"/>
</dbReference>
<dbReference type="PANTHER" id="PTHR48081">
    <property type="entry name" value="AB HYDROLASE SUPERFAMILY PROTEIN C4A8.06C"/>
    <property type="match status" value="1"/>
</dbReference>
<proteinExistence type="predicted"/>
<keyword evidence="1 4" id="KW-0378">Hydrolase</keyword>
<sequence length="319" mass="35782">MKLYIFVVLVYLMLITFTNSNPIEENDVIEVNKRGIGAYVDSIGNYIFSKNIKRNVKYNSSRVLDIYYLDKNNNSTNNNTEISKRPVVIYLYGGIWFLGEKSLYTKLGDFLNDNGYIAVVPNYIQFPYGNADDMISDIADALDWVYNNIEEYGGDNQNLIVIGHSSGAHLTALGMIKSSLGLPSGKSITKKFPPIKKSILLAGPYDFDIYTEKENDSNFEAFASYLLGSKQSCPTDILEEYPDKSIPNFGVGHIIIVQIQDDEFVPEPSSPGLFKEIERTSDSSVELYLAEGFNHCGITEGTMEGNKRAQDVLLYLLLK</sequence>
<dbReference type="InterPro" id="IPR049492">
    <property type="entry name" value="BD-FAE-like_dom"/>
</dbReference>
<evidence type="ECO:0000259" key="3">
    <source>
        <dbReference type="Pfam" id="PF20434"/>
    </source>
</evidence>
<comment type="caution">
    <text evidence="4">The sequence shown here is derived from an EMBL/GenBank/DDBJ whole genome shotgun (WGS) entry which is preliminary data.</text>
</comment>
<reference evidence="4 5" key="2">
    <citation type="submission" date="2016-08" db="EMBL/GenBank/DDBJ databases">
        <title>Pervasive Adenine N6-methylation of Active Genes in Fungi.</title>
        <authorList>
            <consortium name="DOE Joint Genome Institute"/>
            <person name="Mondo S.J."/>
            <person name="Dannebaum R.O."/>
            <person name="Kuo R.C."/>
            <person name="Labutti K."/>
            <person name="Haridas S."/>
            <person name="Kuo A."/>
            <person name="Salamov A."/>
            <person name="Ahrendt S.R."/>
            <person name="Lipzen A."/>
            <person name="Sullivan W."/>
            <person name="Andreopoulos W.B."/>
            <person name="Clum A."/>
            <person name="Lindquist E."/>
            <person name="Daum C."/>
            <person name="Ramamoorthy G.K."/>
            <person name="Gryganskyi A."/>
            <person name="Culley D."/>
            <person name="Magnuson J.K."/>
            <person name="James T.Y."/>
            <person name="O'Malley M.A."/>
            <person name="Stajich J.E."/>
            <person name="Spatafora J.W."/>
            <person name="Visel A."/>
            <person name="Grigoriev I.V."/>
        </authorList>
    </citation>
    <scope>NUCLEOTIDE SEQUENCE [LARGE SCALE GENOMIC DNA]</scope>
    <source>
        <strain evidence="4 5">S4</strain>
    </source>
</reference>
<gene>
    <name evidence="4" type="ORF">BCR32DRAFT_305992</name>
</gene>
<dbReference type="AlphaFoldDB" id="A0A1Y1XGD7"/>
<reference evidence="4 5" key="1">
    <citation type="submission" date="2016-08" db="EMBL/GenBank/DDBJ databases">
        <title>A Parts List for Fungal Cellulosomes Revealed by Comparative Genomics.</title>
        <authorList>
            <consortium name="DOE Joint Genome Institute"/>
            <person name="Haitjema C.H."/>
            <person name="Gilmore S.P."/>
            <person name="Henske J.K."/>
            <person name="Solomon K.V."/>
            <person name="De Groot R."/>
            <person name="Kuo A."/>
            <person name="Mondo S.J."/>
            <person name="Salamov A.A."/>
            <person name="Labutti K."/>
            <person name="Zhao Z."/>
            <person name="Chiniquy J."/>
            <person name="Barry K."/>
            <person name="Brewer H.M."/>
            <person name="Purvine S.O."/>
            <person name="Wright A.T."/>
            <person name="Boxma B."/>
            <person name="Van Alen T."/>
            <person name="Hackstein J.H."/>
            <person name="Baker S.E."/>
            <person name="Grigoriev I.V."/>
            <person name="O'Malley M.A."/>
        </authorList>
    </citation>
    <scope>NUCLEOTIDE SEQUENCE [LARGE SCALE GENOMIC DNA]</scope>
    <source>
        <strain evidence="4 5">S4</strain>
    </source>
</reference>
<evidence type="ECO:0000256" key="1">
    <source>
        <dbReference type="ARBA" id="ARBA00022801"/>
    </source>
</evidence>
<feature type="signal peptide" evidence="2">
    <location>
        <begin position="1"/>
        <end position="20"/>
    </location>
</feature>
<evidence type="ECO:0000313" key="4">
    <source>
        <dbReference type="EMBL" id="ORX84828.1"/>
    </source>
</evidence>
<protein>
    <submittedName>
        <fullName evidence="4">Alpha/beta-hydrolase</fullName>
    </submittedName>
</protein>
<dbReference type="SUPFAM" id="SSF53474">
    <property type="entry name" value="alpha/beta-Hydrolases"/>
    <property type="match status" value="1"/>
</dbReference>
<dbReference type="Proteomes" id="UP000193944">
    <property type="component" value="Unassembled WGS sequence"/>
</dbReference>
<dbReference type="Pfam" id="PF20434">
    <property type="entry name" value="BD-FAE"/>
    <property type="match status" value="1"/>
</dbReference>
<evidence type="ECO:0000313" key="5">
    <source>
        <dbReference type="Proteomes" id="UP000193944"/>
    </source>
</evidence>
<dbReference type="STRING" id="1754192.A0A1Y1XGD7"/>
<feature type="domain" description="BD-FAE-like" evidence="3">
    <location>
        <begin position="81"/>
        <end position="274"/>
    </location>
</feature>